<dbReference type="Proteomes" id="UP000257109">
    <property type="component" value="Unassembled WGS sequence"/>
</dbReference>
<accession>A0A371FH05</accession>
<dbReference type="CDD" id="cd09272">
    <property type="entry name" value="RNase_HI_RT_Ty1"/>
    <property type="match status" value="1"/>
</dbReference>
<evidence type="ECO:0000313" key="2">
    <source>
        <dbReference type="Proteomes" id="UP000257109"/>
    </source>
</evidence>
<proteinExistence type="predicted"/>
<evidence type="ECO:0008006" key="3">
    <source>
        <dbReference type="Google" id="ProtNLM"/>
    </source>
</evidence>
<organism evidence="1 2">
    <name type="scientific">Mucuna pruriens</name>
    <name type="common">Velvet bean</name>
    <name type="synonym">Dolichos pruriens</name>
    <dbReference type="NCBI Taxonomy" id="157652"/>
    <lineage>
        <taxon>Eukaryota</taxon>
        <taxon>Viridiplantae</taxon>
        <taxon>Streptophyta</taxon>
        <taxon>Embryophyta</taxon>
        <taxon>Tracheophyta</taxon>
        <taxon>Spermatophyta</taxon>
        <taxon>Magnoliopsida</taxon>
        <taxon>eudicotyledons</taxon>
        <taxon>Gunneridae</taxon>
        <taxon>Pentapetalae</taxon>
        <taxon>rosids</taxon>
        <taxon>fabids</taxon>
        <taxon>Fabales</taxon>
        <taxon>Fabaceae</taxon>
        <taxon>Papilionoideae</taxon>
        <taxon>50 kb inversion clade</taxon>
        <taxon>NPAAA clade</taxon>
        <taxon>indigoferoid/millettioid clade</taxon>
        <taxon>Phaseoleae</taxon>
        <taxon>Mucuna</taxon>
    </lineage>
</organism>
<feature type="non-terminal residue" evidence="1">
    <location>
        <position position="146"/>
    </location>
</feature>
<dbReference type="EMBL" id="QJKJ01009135">
    <property type="protein sequence ID" value="RDX77585.1"/>
    <property type="molecule type" value="Genomic_DNA"/>
</dbReference>
<sequence>MLFIWIEIGPKSMFCLAILGFPFTRSHYDPSLFLQRTPKGIMLLLAHYHLVGLTNSTLIDTLLEVNVKYKREEVKRIIRYLLGSSKRGNALISWKCKKQDSVPKSSTEAEYRAMFAACSEIIGLCDLLTELGFPQAQLTLLHANNT</sequence>
<protein>
    <recommendedName>
        <fullName evidence="3">Copia protein</fullName>
    </recommendedName>
</protein>
<gene>
    <name evidence="1" type="ORF">CR513_42263</name>
</gene>
<feature type="non-terminal residue" evidence="1">
    <location>
        <position position="1"/>
    </location>
</feature>
<evidence type="ECO:0000313" key="1">
    <source>
        <dbReference type="EMBL" id="RDX77585.1"/>
    </source>
</evidence>
<dbReference type="AlphaFoldDB" id="A0A371FH05"/>
<reference evidence="1" key="1">
    <citation type="submission" date="2018-05" db="EMBL/GenBank/DDBJ databases">
        <title>Draft genome of Mucuna pruriens seed.</title>
        <authorList>
            <person name="Nnadi N.E."/>
            <person name="Vos R."/>
            <person name="Hasami M.H."/>
            <person name="Devisetty U.K."/>
            <person name="Aguiy J.C."/>
        </authorList>
    </citation>
    <scope>NUCLEOTIDE SEQUENCE [LARGE SCALE GENOMIC DNA]</scope>
    <source>
        <strain evidence="1">JCA_2017</strain>
    </source>
</reference>
<keyword evidence="2" id="KW-1185">Reference proteome</keyword>
<name>A0A371FH05_MUCPR</name>
<dbReference type="OrthoDB" id="414945at2759"/>
<comment type="caution">
    <text evidence="1">The sequence shown here is derived from an EMBL/GenBank/DDBJ whole genome shotgun (WGS) entry which is preliminary data.</text>
</comment>